<dbReference type="Gene3D" id="1.10.10.10">
    <property type="entry name" value="Winged helix-like DNA-binding domain superfamily/Winged helix DNA-binding domain"/>
    <property type="match status" value="1"/>
</dbReference>
<gene>
    <name evidence="6" type="primary">pgrR_4</name>
    <name evidence="6" type="ORF">VMF7928_01282</name>
</gene>
<name>A0ABM9A233_9VIBR</name>
<evidence type="ECO:0000259" key="5">
    <source>
        <dbReference type="PROSITE" id="PS50931"/>
    </source>
</evidence>
<dbReference type="InterPro" id="IPR058163">
    <property type="entry name" value="LysR-type_TF_proteobact-type"/>
</dbReference>
<evidence type="ECO:0000256" key="4">
    <source>
        <dbReference type="ARBA" id="ARBA00023163"/>
    </source>
</evidence>
<evidence type="ECO:0000256" key="2">
    <source>
        <dbReference type="ARBA" id="ARBA00023015"/>
    </source>
</evidence>
<dbReference type="PANTHER" id="PTHR30537">
    <property type="entry name" value="HTH-TYPE TRANSCRIPTIONAL REGULATOR"/>
    <property type="match status" value="1"/>
</dbReference>
<dbReference type="CDD" id="cd08422">
    <property type="entry name" value="PBP2_CrgA_like"/>
    <property type="match status" value="1"/>
</dbReference>
<sequence>MDWIQSVQTYLKVVEEKSFNGAARKLNTTSSAVSKRIHWLEDRIGAQLLKRTTRSVTQTEAGALFYQRAKDQLDGWQSVVDETRSVNQTPVGLLKIGATLSVGSKFLVQYLNDFLLKYPDIRIQLTTTTPGQLPELSLDVIISRELEQINSLSFIATPLYDHKAGFYASPKYIEKFGSPTSVEELQEHNVLIWGERPQREIRLSQGKRIMLSGNFFTTNPEAIFYAAKHGLGILLSADMMIQEELKQGILTRVLPDITADEATVYAYYPKLDYKHTRTHLFLTYLKERIKENPKM</sequence>
<dbReference type="EMBL" id="CAKLDM010000001">
    <property type="protein sequence ID" value="CAH0537730.1"/>
    <property type="molecule type" value="Genomic_DNA"/>
</dbReference>
<reference evidence="6" key="1">
    <citation type="submission" date="2021-11" db="EMBL/GenBank/DDBJ databases">
        <authorList>
            <person name="Rodrigo-Torres L."/>
            <person name="Arahal R. D."/>
            <person name="Lucena T."/>
        </authorList>
    </citation>
    <scope>NUCLEOTIDE SEQUENCE</scope>
    <source>
        <strain evidence="6">CECT 7928</strain>
    </source>
</reference>
<evidence type="ECO:0000256" key="1">
    <source>
        <dbReference type="ARBA" id="ARBA00009437"/>
    </source>
</evidence>
<feature type="domain" description="HTH lysR-type" evidence="5">
    <location>
        <begin position="1"/>
        <end position="59"/>
    </location>
</feature>
<comment type="similarity">
    <text evidence="1">Belongs to the LysR transcriptional regulatory family.</text>
</comment>
<dbReference type="PANTHER" id="PTHR30537:SF5">
    <property type="entry name" value="HTH-TYPE TRANSCRIPTIONAL ACTIVATOR TTDR-RELATED"/>
    <property type="match status" value="1"/>
</dbReference>
<dbReference type="InterPro" id="IPR000847">
    <property type="entry name" value="LysR_HTH_N"/>
</dbReference>
<protein>
    <submittedName>
        <fullName evidence="6">HTH-type transcriptional regulator PgrR</fullName>
    </submittedName>
</protein>
<dbReference type="Proteomes" id="UP000838748">
    <property type="component" value="Unassembled WGS sequence"/>
</dbReference>
<dbReference type="SUPFAM" id="SSF53850">
    <property type="entry name" value="Periplasmic binding protein-like II"/>
    <property type="match status" value="1"/>
</dbReference>
<evidence type="ECO:0000256" key="3">
    <source>
        <dbReference type="ARBA" id="ARBA00023125"/>
    </source>
</evidence>
<keyword evidence="2" id="KW-0805">Transcription regulation</keyword>
<dbReference type="InterPro" id="IPR005119">
    <property type="entry name" value="LysR_subst-bd"/>
</dbReference>
<keyword evidence="4" id="KW-0804">Transcription</keyword>
<organism evidence="6 7">
    <name type="scientific">Vibrio marisflavi CECT 7928</name>
    <dbReference type="NCBI Taxonomy" id="634439"/>
    <lineage>
        <taxon>Bacteria</taxon>
        <taxon>Pseudomonadati</taxon>
        <taxon>Pseudomonadota</taxon>
        <taxon>Gammaproteobacteria</taxon>
        <taxon>Vibrionales</taxon>
        <taxon>Vibrionaceae</taxon>
        <taxon>Vibrio</taxon>
    </lineage>
</organism>
<dbReference type="RefSeq" id="WP_237360624.1">
    <property type="nucleotide sequence ID" value="NZ_CAKLDM010000001.1"/>
</dbReference>
<dbReference type="InterPro" id="IPR036390">
    <property type="entry name" value="WH_DNA-bd_sf"/>
</dbReference>
<dbReference type="InterPro" id="IPR036388">
    <property type="entry name" value="WH-like_DNA-bd_sf"/>
</dbReference>
<dbReference type="Pfam" id="PF03466">
    <property type="entry name" value="LysR_substrate"/>
    <property type="match status" value="1"/>
</dbReference>
<dbReference type="Gene3D" id="3.40.190.290">
    <property type="match status" value="1"/>
</dbReference>
<evidence type="ECO:0000313" key="7">
    <source>
        <dbReference type="Proteomes" id="UP000838748"/>
    </source>
</evidence>
<dbReference type="PROSITE" id="PS50931">
    <property type="entry name" value="HTH_LYSR"/>
    <property type="match status" value="1"/>
</dbReference>
<keyword evidence="7" id="KW-1185">Reference proteome</keyword>
<proteinExistence type="inferred from homology"/>
<dbReference type="SUPFAM" id="SSF46785">
    <property type="entry name" value="Winged helix' DNA-binding domain"/>
    <property type="match status" value="1"/>
</dbReference>
<accession>A0ABM9A233</accession>
<evidence type="ECO:0000313" key="6">
    <source>
        <dbReference type="EMBL" id="CAH0537730.1"/>
    </source>
</evidence>
<keyword evidence="3" id="KW-0238">DNA-binding</keyword>
<comment type="caution">
    <text evidence="6">The sequence shown here is derived from an EMBL/GenBank/DDBJ whole genome shotgun (WGS) entry which is preliminary data.</text>
</comment>
<dbReference type="Pfam" id="PF00126">
    <property type="entry name" value="HTH_1"/>
    <property type="match status" value="1"/>
</dbReference>